<evidence type="ECO:0000313" key="1">
    <source>
        <dbReference type="EMBL" id="ARD64998.1"/>
    </source>
</evidence>
<accession>A0AAC9QSN8</accession>
<reference evidence="2" key="1">
    <citation type="journal article" date="2017" name="Sci. Rep.">
        <title>Determination of the Genome and Primary Transcriptome of Syngas Fermenting Eubacterium limosum ATCC 8486.</title>
        <authorList>
            <person name="Song Y."/>
            <person name="Shin J."/>
            <person name="Jeong Y."/>
            <person name="Jin S."/>
            <person name="Lee J.K."/>
            <person name="Kim D.R."/>
            <person name="Kim S.C."/>
            <person name="Cho S."/>
            <person name="Cho B.K."/>
        </authorList>
    </citation>
    <scope>NUCLEOTIDE SEQUENCE [LARGE SCALE GENOMIC DNA]</scope>
    <source>
        <strain evidence="2">ATCC 8486</strain>
    </source>
</reference>
<dbReference type="KEGG" id="elim:B2M23_05335"/>
<gene>
    <name evidence="1" type="ORF">B2M23_05335</name>
</gene>
<proteinExistence type="predicted"/>
<dbReference type="Proteomes" id="UP000192391">
    <property type="component" value="Chromosome"/>
</dbReference>
<dbReference type="AlphaFoldDB" id="A0AAC9QSN8"/>
<evidence type="ECO:0000313" key="2">
    <source>
        <dbReference type="Proteomes" id="UP000192391"/>
    </source>
</evidence>
<protein>
    <submittedName>
        <fullName evidence="1">Uncharacterized protein</fullName>
    </submittedName>
</protein>
<dbReference type="EMBL" id="CP019962">
    <property type="protein sequence ID" value="ARD64998.1"/>
    <property type="molecule type" value="Genomic_DNA"/>
</dbReference>
<dbReference type="RefSeq" id="WP_038352088.1">
    <property type="nucleotide sequence ID" value="NZ_CP019962.1"/>
</dbReference>
<name>A0AAC9QSN8_EUBLI</name>
<sequence>MALEKNCMLMPRWLPYVIRDKEGFWGREKLGLTEDAPEWAKEEYEKWWQEELLRREQLIKL</sequence>
<organism evidence="1 2">
    <name type="scientific">Eubacterium limosum</name>
    <dbReference type="NCBI Taxonomy" id="1736"/>
    <lineage>
        <taxon>Bacteria</taxon>
        <taxon>Bacillati</taxon>
        <taxon>Bacillota</taxon>
        <taxon>Clostridia</taxon>
        <taxon>Eubacteriales</taxon>
        <taxon>Eubacteriaceae</taxon>
        <taxon>Eubacterium</taxon>
    </lineage>
</organism>